<name>A0ABN7ANB9_9HEMI</name>
<evidence type="ECO:0000313" key="2">
    <source>
        <dbReference type="EMBL" id="BES93729.1"/>
    </source>
</evidence>
<proteinExistence type="predicted"/>
<reference evidence="2 3" key="1">
    <citation type="submission" date="2023-09" db="EMBL/GenBank/DDBJ databases">
        <title>Nesidiocoris tenuis whole genome shotgun sequence.</title>
        <authorList>
            <person name="Shibata T."/>
            <person name="Shimoda M."/>
            <person name="Kobayashi T."/>
            <person name="Uehara T."/>
        </authorList>
    </citation>
    <scope>NUCLEOTIDE SEQUENCE [LARGE SCALE GENOMIC DNA]</scope>
    <source>
        <strain evidence="2 3">Japan</strain>
    </source>
</reference>
<evidence type="ECO:0000256" key="1">
    <source>
        <dbReference type="SAM" id="MobiDB-lite"/>
    </source>
</evidence>
<evidence type="ECO:0000313" key="3">
    <source>
        <dbReference type="Proteomes" id="UP001307889"/>
    </source>
</evidence>
<keyword evidence="3" id="KW-1185">Reference proteome</keyword>
<dbReference type="EMBL" id="AP028912">
    <property type="protein sequence ID" value="BES93729.1"/>
    <property type="molecule type" value="Genomic_DNA"/>
</dbReference>
<gene>
    <name evidence="2" type="ORF">NTJ_06540</name>
</gene>
<feature type="region of interest" description="Disordered" evidence="1">
    <location>
        <begin position="33"/>
        <end position="52"/>
    </location>
</feature>
<accession>A0ABN7ANB9</accession>
<sequence length="77" mass="8737">MAAIWGRQGRQTLRRRHRASTCVSFEGLLANSQLSQRAPPPEIATAPSQLAHNHSSWRHRIVPISRLYPAWQTDPRG</sequence>
<dbReference type="Proteomes" id="UP001307889">
    <property type="component" value="Chromosome 4"/>
</dbReference>
<protein>
    <submittedName>
        <fullName evidence="2">Uncharacterized protein</fullName>
    </submittedName>
</protein>
<organism evidence="2 3">
    <name type="scientific">Nesidiocoris tenuis</name>
    <dbReference type="NCBI Taxonomy" id="355587"/>
    <lineage>
        <taxon>Eukaryota</taxon>
        <taxon>Metazoa</taxon>
        <taxon>Ecdysozoa</taxon>
        <taxon>Arthropoda</taxon>
        <taxon>Hexapoda</taxon>
        <taxon>Insecta</taxon>
        <taxon>Pterygota</taxon>
        <taxon>Neoptera</taxon>
        <taxon>Paraneoptera</taxon>
        <taxon>Hemiptera</taxon>
        <taxon>Heteroptera</taxon>
        <taxon>Panheteroptera</taxon>
        <taxon>Cimicomorpha</taxon>
        <taxon>Miridae</taxon>
        <taxon>Dicyphina</taxon>
        <taxon>Nesidiocoris</taxon>
    </lineage>
</organism>